<dbReference type="InterPro" id="IPR050300">
    <property type="entry name" value="GDXG_lipolytic_enzyme"/>
</dbReference>
<feature type="domain" description="BD-FAE-like" evidence="3">
    <location>
        <begin position="80"/>
        <end position="266"/>
    </location>
</feature>
<proteinExistence type="predicted"/>
<evidence type="ECO:0000313" key="5">
    <source>
        <dbReference type="Proteomes" id="UP001595957"/>
    </source>
</evidence>
<evidence type="ECO:0000256" key="2">
    <source>
        <dbReference type="SAM" id="SignalP"/>
    </source>
</evidence>
<comment type="caution">
    <text evidence="4">The sequence shown here is derived from an EMBL/GenBank/DDBJ whole genome shotgun (WGS) entry which is preliminary data.</text>
</comment>
<evidence type="ECO:0000259" key="3">
    <source>
        <dbReference type="Pfam" id="PF20434"/>
    </source>
</evidence>
<keyword evidence="2" id="KW-0732">Signal</keyword>
<accession>A0ABV9F1K8</accession>
<dbReference type="RefSeq" id="WP_380805712.1">
    <property type="nucleotide sequence ID" value="NZ_JBHSFZ010000032.1"/>
</dbReference>
<dbReference type="PANTHER" id="PTHR48081:SF6">
    <property type="entry name" value="PEPTIDASE S9 PROLYL OLIGOPEPTIDASE CATALYTIC DOMAIN-CONTAINING PROTEIN"/>
    <property type="match status" value="1"/>
</dbReference>
<protein>
    <submittedName>
        <fullName evidence="4">Alpha/beta hydrolase</fullName>
    </submittedName>
</protein>
<sequence length="319" mass="34494">MMRPHPVIFAAAFSLTALALIDPAIGKTGKEDSKLLKDDFLDVEEFRLWPGRAEGAESDKPDETPTLTVFRVLKGAENGAAVIVAPGGGYVGLATALEGRPVADWFTSRGITAFLLKYRTGPRARLPIPLSDGRRAVQFVRANATKYGIDPNRVGMIGFSAGGHLAAMTAVQAVSGAAEAADQVDRVSSRPNFLVLAYPWLEGMKIDAKGQSQYCMFAGVNCRPEDYASFTPLQHVTGDMPPTFIYHTTNDSLVPAEGSLRFYEALHSRKVPVEMHVFGPGEHGSGMGGSDPALARWPELLEHWLRGRGLFTKPYLAPP</sequence>
<feature type="chain" id="PRO_5046477826" evidence="2">
    <location>
        <begin position="20"/>
        <end position="319"/>
    </location>
</feature>
<dbReference type="InterPro" id="IPR029058">
    <property type="entry name" value="AB_hydrolase_fold"/>
</dbReference>
<dbReference type="InterPro" id="IPR049492">
    <property type="entry name" value="BD-FAE-like_dom"/>
</dbReference>
<evidence type="ECO:0000313" key="4">
    <source>
        <dbReference type="EMBL" id="MFC4595482.1"/>
    </source>
</evidence>
<dbReference type="Pfam" id="PF20434">
    <property type="entry name" value="BD-FAE"/>
    <property type="match status" value="1"/>
</dbReference>
<dbReference type="SUPFAM" id="SSF53474">
    <property type="entry name" value="alpha/beta-Hydrolases"/>
    <property type="match status" value="1"/>
</dbReference>
<dbReference type="GO" id="GO:0016787">
    <property type="term" value="F:hydrolase activity"/>
    <property type="evidence" value="ECO:0007669"/>
    <property type="project" value="UniProtKB-KW"/>
</dbReference>
<dbReference type="PANTHER" id="PTHR48081">
    <property type="entry name" value="AB HYDROLASE SUPERFAMILY PROTEIN C4A8.06C"/>
    <property type="match status" value="1"/>
</dbReference>
<keyword evidence="5" id="KW-1185">Reference proteome</keyword>
<dbReference type="Gene3D" id="3.40.50.1820">
    <property type="entry name" value="alpha/beta hydrolase"/>
    <property type="match status" value="1"/>
</dbReference>
<feature type="signal peptide" evidence="2">
    <location>
        <begin position="1"/>
        <end position="19"/>
    </location>
</feature>
<evidence type="ECO:0000256" key="1">
    <source>
        <dbReference type="ARBA" id="ARBA00022801"/>
    </source>
</evidence>
<keyword evidence="1 4" id="KW-0378">Hydrolase</keyword>
<name>A0ABV9F1K8_9SPHN</name>
<organism evidence="4 5">
    <name type="scientific">Sphingobium tyrosinilyticum</name>
    <dbReference type="NCBI Taxonomy" id="2715436"/>
    <lineage>
        <taxon>Bacteria</taxon>
        <taxon>Pseudomonadati</taxon>
        <taxon>Pseudomonadota</taxon>
        <taxon>Alphaproteobacteria</taxon>
        <taxon>Sphingomonadales</taxon>
        <taxon>Sphingomonadaceae</taxon>
        <taxon>Sphingobium</taxon>
    </lineage>
</organism>
<dbReference type="Proteomes" id="UP001595957">
    <property type="component" value="Unassembled WGS sequence"/>
</dbReference>
<reference evidence="5" key="1">
    <citation type="journal article" date="2019" name="Int. J. Syst. Evol. Microbiol.">
        <title>The Global Catalogue of Microorganisms (GCM) 10K type strain sequencing project: providing services to taxonomists for standard genome sequencing and annotation.</title>
        <authorList>
            <consortium name="The Broad Institute Genomics Platform"/>
            <consortium name="The Broad Institute Genome Sequencing Center for Infectious Disease"/>
            <person name="Wu L."/>
            <person name="Ma J."/>
        </authorList>
    </citation>
    <scope>NUCLEOTIDE SEQUENCE [LARGE SCALE GENOMIC DNA]</scope>
    <source>
        <strain evidence="5">NBRC 103632</strain>
    </source>
</reference>
<gene>
    <name evidence="4" type="ORF">ACFO3E_14970</name>
</gene>
<dbReference type="EMBL" id="JBHSFZ010000032">
    <property type="protein sequence ID" value="MFC4595482.1"/>
    <property type="molecule type" value="Genomic_DNA"/>
</dbReference>